<evidence type="ECO:0000313" key="2">
    <source>
        <dbReference type="Proteomes" id="UP001190700"/>
    </source>
</evidence>
<accession>A0AAE0FP58</accession>
<protein>
    <submittedName>
        <fullName evidence="1">Uncharacterized protein</fullName>
    </submittedName>
</protein>
<reference evidence="1 2" key="1">
    <citation type="journal article" date="2015" name="Genome Biol. Evol.">
        <title>Comparative Genomics of a Bacterivorous Green Alga Reveals Evolutionary Causalities and Consequences of Phago-Mixotrophic Mode of Nutrition.</title>
        <authorList>
            <person name="Burns J.A."/>
            <person name="Paasch A."/>
            <person name="Narechania A."/>
            <person name="Kim E."/>
        </authorList>
    </citation>
    <scope>NUCLEOTIDE SEQUENCE [LARGE SCALE GENOMIC DNA]</scope>
    <source>
        <strain evidence="1 2">PLY_AMNH</strain>
    </source>
</reference>
<dbReference type="EMBL" id="LGRX02015487">
    <property type="protein sequence ID" value="KAK3263384.1"/>
    <property type="molecule type" value="Genomic_DNA"/>
</dbReference>
<proteinExistence type="predicted"/>
<organism evidence="1 2">
    <name type="scientific">Cymbomonas tetramitiformis</name>
    <dbReference type="NCBI Taxonomy" id="36881"/>
    <lineage>
        <taxon>Eukaryota</taxon>
        <taxon>Viridiplantae</taxon>
        <taxon>Chlorophyta</taxon>
        <taxon>Pyramimonadophyceae</taxon>
        <taxon>Pyramimonadales</taxon>
        <taxon>Pyramimonadaceae</taxon>
        <taxon>Cymbomonas</taxon>
    </lineage>
</organism>
<dbReference type="AlphaFoldDB" id="A0AAE0FP58"/>
<evidence type="ECO:0000313" key="1">
    <source>
        <dbReference type="EMBL" id="KAK3263384.1"/>
    </source>
</evidence>
<sequence length="243" mass="27730">MATANSKKKTVQPLLPCEIVKKYPGQEQVDLGVRIEIPGHWFNAIPAEDRNKRFVSTAVEYQACRPFYGNNRSLAKTEAIQFQVEEDVVDDPEHEGYWIRLNVWDRYRHDTFKDNREAELQYVRNAQPSQLVAQDTAAIADENADKRSGKAPVYLYFDFVGSGTHIIAKGPNKGKVSKCELWKCKLCVSSSDDVFKALPKHVEFVLFVVVDLKHFQLSRSEPFRQFCLASEQPLCALLSGQFE</sequence>
<gene>
    <name evidence="1" type="ORF">CYMTET_27805</name>
</gene>
<comment type="caution">
    <text evidence="1">The sequence shown here is derived from an EMBL/GenBank/DDBJ whole genome shotgun (WGS) entry which is preliminary data.</text>
</comment>
<dbReference type="Proteomes" id="UP001190700">
    <property type="component" value="Unassembled WGS sequence"/>
</dbReference>
<name>A0AAE0FP58_9CHLO</name>
<keyword evidence="2" id="KW-1185">Reference proteome</keyword>